<dbReference type="PROSITE" id="PS00062">
    <property type="entry name" value="ALDOKETO_REDUCTASE_2"/>
    <property type="match status" value="1"/>
</dbReference>
<organism evidence="6 7">
    <name type="scientific">Apophysomyces ossiformis</name>
    <dbReference type="NCBI Taxonomy" id="679940"/>
    <lineage>
        <taxon>Eukaryota</taxon>
        <taxon>Fungi</taxon>
        <taxon>Fungi incertae sedis</taxon>
        <taxon>Mucoromycota</taxon>
        <taxon>Mucoromycotina</taxon>
        <taxon>Mucoromycetes</taxon>
        <taxon>Mucorales</taxon>
        <taxon>Mucorineae</taxon>
        <taxon>Mucoraceae</taxon>
        <taxon>Apophysomyces</taxon>
    </lineage>
</organism>
<dbReference type="PROSITE" id="PS00798">
    <property type="entry name" value="ALDOKETO_REDUCTASE_1"/>
    <property type="match status" value="1"/>
</dbReference>
<keyword evidence="7" id="KW-1185">Reference proteome</keyword>
<feature type="site" description="Lowers pKa of active site Tyr" evidence="4">
    <location>
        <position position="78"/>
    </location>
</feature>
<name>A0A8H7BJ21_9FUNG</name>
<dbReference type="PANTHER" id="PTHR11732">
    <property type="entry name" value="ALDO/KETO REDUCTASE"/>
    <property type="match status" value="1"/>
</dbReference>
<dbReference type="FunFam" id="3.20.20.100:FF:000002">
    <property type="entry name" value="2,5-diketo-D-gluconic acid reductase A"/>
    <property type="match status" value="1"/>
</dbReference>
<feature type="binding site" evidence="3">
    <location>
        <position position="111"/>
    </location>
    <ligand>
        <name>substrate</name>
    </ligand>
</feature>
<protein>
    <recommendedName>
        <fullName evidence="5">NADP-dependent oxidoreductase domain-containing protein</fullName>
    </recommendedName>
</protein>
<accession>A0A8H7BJ21</accession>
<dbReference type="InterPro" id="IPR036812">
    <property type="entry name" value="NAD(P)_OxRdtase_dom_sf"/>
</dbReference>
<dbReference type="InterPro" id="IPR023210">
    <property type="entry name" value="NADP_OxRdtase_dom"/>
</dbReference>
<proteinExistence type="predicted"/>
<comment type="caution">
    <text evidence="6">The sequence shown here is derived from an EMBL/GenBank/DDBJ whole genome shotgun (WGS) entry which is preliminary data.</text>
</comment>
<evidence type="ECO:0000259" key="5">
    <source>
        <dbReference type="Pfam" id="PF00248"/>
    </source>
</evidence>
<evidence type="ECO:0000256" key="4">
    <source>
        <dbReference type="PIRSR" id="PIRSR000097-3"/>
    </source>
</evidence>
<dbReference type="SUPFAM" id="SSF51430">
    <property type="entry name" value="NAD(P)-linked oxidoreductase"/>
    <property type="match status" value="1"/>
</dbReference>
<dbReference type="OrthoDB" id="416253at2759"/>
<dbReference type="Proteomes" id="UP000605846">
    <property type="component" value="Unassembled WGS sequence"/>
</dbReference>
<evidence type="ECO:0000313" key="7">
    <source>
        <dbReference type="Proteomes" id="UP000605846"/>
    </source>
</evidence>
<evidence type="ECO:0000256" key="1">
    <source>
        <dbReference type="ARBA" id="ARBA00023002"/>
    </source>
</evidence>
<evidence type="ECO:0000256" key="3">
    <source>
        <dbReference type="PIRSR" id="PIRSR000097-2"/>
    </source>
</evidence>
<dbReference type="PRINTS" id="PR00069">
    <property type="entry name" value="ALDKETRDTASE"/>
</dbReference>
<dbReference type="InterPro" id="IPR018170">
    <property type="entry name" value="Aldo/ket_reductase_CS"/>
</dbReference>
<evidence type="ECO:0000313" key="6">
    <source>
        <dbReference type="EMBL" id="KAF7723605.1"/>
    </source>
</evidence>
<dbReference type="GO" id="GO:0016616">
    <property type="term" value="F:oxidoreductase activity, acting on the CH-OH group of donors, NAD or NADP as acceptor"/>
    <property type="evidence" value="ECO:0007669"/>
    <property type="project" value="UniProtKB-ARBA"/>
</dbReference>
<dbReference type="Pfam" id="PF00248">
    <property type="entry name" value="Aldo_ket_red"/>
    <property type="match status" value="1"/>
</dbReference>
<dbReference type="PIRSF" id="PIRSF000097">
    <property type="entry name" value="AKR"/>
    <property type="match status" value="1"/>
</dbReference>
<reference evidence="6" key="1">
    <citation type="submission" date="2020-01" db="EMBL/GenBank/DDBJ databases">
        <title>Genome Sequencing of Three Apophysomyces-Like Fungal Strains Confirms a Novel Fungal Genus in the Mucoromycota with divergent Burkholderia-like Endosymbiotic Bacteria.</title>
        <authorList>
            <person name="Stajich J.E."/>
            <person name="Macias A.M."/>
            <person name="Carter-House D."/>
            <person name="Lovett B."/>
            <person name="Kasson L.R."/>
            <person name="Berry K."/>
            <person name="Grigoriev I."/>
            <person name="Chang Y."/>
            <person name="Spatafora J."/>
            <person name="Kasson M.T."/>
        </authorList>
    </citation>
    <scope>NUCLEOTIDE SEQUENCE</scope>
    <source>
        <strain evidence="6">NRRL A-21654</strain>
    </source>
</reference>
<dbReference type="InterPro" id="IPR020471">
    <property type="entry name" value="AKR"/>
</dbReference>
<evidence type="ECO:0000256" key="2">
    <source>
        <dbReference type="PIRSR" id="PIRSR000097-1"/>
    </source>
</evidence>
<feature type="active site" description="Proton donor" evidence="2">
    <location>
        <position position="53"/>
    </location>
</feature>
<dbReference type="Gene3D" id="3.20.20.100">
    <property type="entry name" value="NADP-dependent oxidoreductase domain"/>
    <property type="match status" value="1"/>
</dbReference>
<keyword evidence="1" id="KW-0560">Oxidoreductase</keyword>
<sequence length="318" mass="35972">MAGLPKLKLNSGYELPAIGYGTFGGHDAPDKVYHACRIALQEGYRHFDTAYLYETEEALGKAIKESGIPREELFITTKLWQTFHKPEHVLPACQRSLDLLGMDYLDQYMIHWPMAWEFHGFEYKDIKVRDENNDIKCIDVSIIDTWRAMEQLVKKGIVRSIGVSNFTIEMLDALLAECEIPPAVNQVEIHPNMPQEELLAYCNEKGIVLTAYSPLGNPGYSQGGVVKPLDEPVVLDIAKKYNKTPVQVLLNWGVNRGYSVIPKSVTPERIKANLDYFKMDPADIAAITELGLKRTVRTCDPVVMFGPSNDIFKEHQKK</sequence>
<gene>
    <name evidence="6" type="ORF">EC973_001799</name>
</gene>
<dbReference type="CDD" id="cd19071">
    <property type="entry name" value="AKR_AKR1-5-like"/>
    <property type="match status" value="1"/>
</dbReference>
<feature type="domain" description="NADP-dependent oxidoreductase" evidence="5">
    <location>
        <begin position="18"/>
        <end position="290"/>
    </location>
</feature>
<dbReference type="EMBL" id="JABAYA010000145">
    <property type="protein sequence ID" value="KAF7723605.1"/>
    <property type="molecule type" value="Genomic_DNA"/>
</dbReference>
<dbReference type="AlphaFoldDB" id="A0A8H7BJ21"/>